<keyword evidence="1" id="KW-0812">Transmembrane</keyword>
<feature type="transmembrane region" description="Helical" evidence="1">
    <location>
        <begin position="6"/>
        <end position="24"/>
    </location>
</feature>
<dbReference type="EMBL" id="JAQSVD010000005">
    <property type="protein sequence ID" value="MDE1470877.1"/>
    <property type="molecule type" value="Genomic_DNA"/>
</dbReference>
<name>A0ABT5UPK7_EUBLI</name>
<protein>
    <submittedName>
        <fullName evidence="2">Holin-like toxin</fullName>
    </submittedName>
</protein>
<keyword evidence="3" id="KW-1185">Reference proteome</keyword>
<proteinExistence type="predicted"/>
<evidence type="ECO:0000313" key="2">
    <source>
        <dbReference type="EMBL" id="MDE1470877.1"/>
    </source>
</evidence>
<dbReference type="RefSeq" id="WP_224168789.1">
    <property type="nucleotide sequence ID" value="NZ_JAJCLO010000004.1"/>
</dbReference>
<comment type="caution">
    <text evidence="2">The sequence shown here is derived from an EMBL/GenBank/DDBJ whole genome shotgun (WGS) entry which is preliminary data.</text>
</comment>
<evidence type="ECO:0000313" key="3">
    <source>
        <dbReference type="Proteomes" id="UP001215087"/>
    </source>
</evidence>
<dbReference type="InterPro" id="IPR031616">
    <property type="entry name" value="BsrE-like"/>
</dbReference>
<dbReference type="Proteomes" id="UP001215087">
    <property type="component" value="Unassembled WGS sequence"/>
</dbReference>
<accession>A0ABT5UPK7</accession>
<evidence type="ECO:0000256" key="1">
    <source>
        <dbReference type="SAM" id="Phobius"/>
    </source>
</evidence>
<organism evidence="2 3">
    <name type="scientific">Eubacterium limosum</name>
    <dbReference type="NCBI Taxonomy" id="1736"/>
    <lineage>
        <taxon>Bacteria</taxon>
        <taxon>Bacillati</taxon>
        <taxon>Bacillota</taxon>
        <taxon>Clostridia</taxon>
        <taxon>Eubacteriales</taxon>
        <taxon>Eubacteriaceae</taxon>
        <taxon>Eubacterium</taxon>
    </lineage>
</organism>
<sequence length="31" mass="3415">MSIYEMLSLLVAGCGLLVAVLSYLNDKKNKK</sequence>
<gene>
    <name evidence="2" type="ORF">PTZ04_11500</name>
</gene>
<keyword evidence="1" id="KW-1133">Transmembrane helix</keyword>
<dbReference type="Pfam" id="PF16935">
    <property type="entry name" value="Hol_Tox"/>
    <property type="match status" value="1"/>
</dbReference>
<keyword evidence="1" id="KW-0472">Membrane</keyword>
<reference evidence="2 3" key="1">
    <citation type="submission" date="2023-02" db="EMBL/GenBank/DDBJ databases">
        <title>Comparative genome analysis of Eubacterium limosum species.</title>
        <authorList>
            <person name="Bak J.E."/>
        </authorList>
    </citation>
    <scope>NUCLEOTIDE SEQUENCE [LARGE SCALE GENOMIC DNA]</scope>
    <source>
        <strain evidence="2 3">KGMB01548</strain>
    </source>
</reference>